<dbReference type="PANTHER" id="PTHR30213:SF0">
    <property type="entry name" value="UPF0761 MEMBRANE PROTEIN YIHY"/>
    <property type="match status" value="1"/>
</dbReference>
<evidence type="ECO:0000256" key="5">
    <source>
        <dbReference type="ARBA" id="ARBA00023136"/>
    </source>
</evidence>
<dbReference type="EMBL" id="JABBXF010000056">
    <property type="protein sequence ID" value="NVK80503.1"/>
    <property type="molecule type" value="Genomic_DNA"/>
</dbReference>
<gene>
    <name evidence="7" type="ORF">HG542_22995</name>
</gene>
<dbReference type="AlphaFoldDB" id="A0A7Y7B7L5"/>
<comment type="caution">
    <text evidence="7">The sequence shown here is derived from an EMBL/GenBank/DDBJ whole genome shotgun (WGS) entry which is preliminary data.</text>
</comment>
<name>A0A7Y7B7L5_STRMO</name>
<dbReference type="InterPro" id="IPR017039">
    <property type="entry name" value="Virul_fac_BrkB"/>
</dbReference>
<evidence type="ECO:0000256" key="6">
    <source>
        <dbReference type="SAM" id="Phobius"/>
    </source>
</evidence>
<keyword evidence="5 6" id="KW-0472">Membrane</keyword>
<keyword evidence="4 6" id="KW-1133">Transmembrane helix</keyword>
<evidence type="ECO:0000256" key="4">
    <source>
        <dbReference type="ARBA" id="ARBA00022989"/>
    </source>
</evidence>
<comment type="subcellular location">
    <subcellularLocation>
        <location evidence="1">Cell membrane</location>
        <topology evidence="1">Multi-pass membrane protein</topology>
    </subcellularLocation>
</comment>
<evidence type="ECO:0000256" key="1">
    <source>
        <dbReference type="ARBA" id="ARBA00004651"/>
    </source>
</evidence>
<accession>A0A7Y7B7L5</accession>
<dbReference type="Proteomes" id="UP000587462">
    <property type="component" value="Unassembled WGS sequence"/>
</dbReference>
<evidence type="ECO:0000256" key="3">
    <source>
        <dbReference type="ARBA" id="ARBA00022692"/>
    </source>
</evidence>
<feature type="transmembrane region" description="Helical" evidence="6">
    <location>
        <begin position="247"/>
        <end position="268"/>
    </location>
</feature>
<evidence type="ECO:0000313" key="7">
    <source>
        <dbReference type="EMBL" id="NVK80503.1"/>
    </source>
</evidence>
<feature type="transmembrane region" description="Helical" evidence="6">
    <location>
        <begin position="214"/>
        <end position="235"/>
    </location>
</feature>
<keyword evidence="2" id="KW-1003">Cell membrane</keyword>
<evidence type="ECO:0000256" key="2">
    <source>
        <dbReference type="ARBA" id="ARBA00022475"/>
    </source>
</evidence>
<dbReference type="GO" id="GO:0005886">
    <property type="term" value="C:plasma membrane"/>
    <property type="evidence" value="ECO:0007669"/>
    <property type="project" value="UniProtKB-SubCell"/>
</dbReference>
<dbReference type="NCBIfam" id="TIGR00765">
    <property type="entry name" value="yihY_not_rbn"/>
    <property type="match status" value="1"/>
</dbReference>
<protein>
    <submittedName>
        <fullName evidence="7">YihY/virulence factor BrkB family protein</fullName>
    </submittedName>
</protein>
<dbReference type="Pfam" id="PF03631">
    <property type="entry name" value="Virul_fac_BrkB"/>
    <property type="match status" value="1"/>
</dbReference>
<keyword evidence="8" id="KW-1185">Reference proteome</keyword>
<feature type="transmembrane region" description="Helical" evidence="6">
    <location>
        <begin position="184"/>
        <end position="202"/>
    </location>
</feature>
<keyword evidence="3 6" id="KW-0812">Transmembrane</keyword>
<reference evidence="7 8" key="1">
    <citation type="submission" date="2020-04" db="EMBL/GenBank/DDBJ databases">
        <title>Draft Genome Sequence of Streptomyces morookaense DSM 40503, an 8-azaguanine-producing strain.</title>
        <authorList>
            <person name="Qi J."/>
            <person name="Gao J.-M."/>
        </authorList>
    </citation>
    <scope>NUCLEOTIDE SEQUENCE [LARGE SCALE GENOMIC DNA]</scope>
    <source>
        <strain evidence="7 8">DSM 40503</strain>
    </source>
</reference>
<dbReference type="PANTHER" id="PTHR30213">
    <property type="entry name" value="INNER MEMBRANE PROTEIN YHJD"/>
    <property type="match status" value="1"/>
</dbReference>
<dbReference type="RefSeq" id="WP_171084455.1">
    <property type="nucleotide sequence ID" value="NZ_BNBU01000011.1"/>
</dbReference>
<dbReference type="PIRSF" id="PIRSF035875">
    <property type="entry name" value="RNase_BN"/>
    <property type="match status" value="1"/>
</dbReference>
<proteinExistence type="predicted"/>
<feature type="transmembrane region" description="Helical" evidence="6">
    <location>
        <begin position="93"/>
        <end position="115"/>
    </location>
</feature>
<organism evidence="7 8">
    <name type="scientific">Streptomyces morookaense</name>
    <name type="common">Streptoverticillium morookaense</name>
    <dbReference type="NCBI Taxonomy" id="1970"/>
    <lineage>
        <taxon>Bacteria</taxon>
        <taxon>Bacillati</taxon>
        <taxon>Actinomycetota</taxon>
        <taxon>Actinomycetes</taxon>
        <taxon>Kitasatosporales</taxon>
        <taxon>Streptomycetaceae</taxon>
        <taxon>Streptomyces</taxon>
    </lineage>
</organism>
<sequence length="283" mass="30397">MDSADNHRARWWAALRRTPVAMWNNDITDWAAALTYYAVLALFPVLLVILSILGLTMPTAKPEVIDHMAQAAPAASRALLRSTLRQMSGQTSAAWTLLFLGGSAALWSGSSYLSVFRRALHAIHRTSAHRPVWRTAPRIVATALVLVLLLLTSALALTLTGSLARRLGRVLNLGTAPQTVWDALRWPVVAGVAVALVLVLYRSGPAPSRPLRKMAPGGALAVVLLLAASLGLAVYTSHVSTYNRLYGSLGGVVVFLIWLWLSNLALLSGAQFNAELARPAQEG</sequence>
<evidence type="ECO:0000313" key="8">
    <source>
        <dbReference type="Proteomes" id="UP000587462"/>
    </source>
</evidence>
<feature type="transmembrane region" description="Helical" evidence="6">
    <location>
        <begin position="136"/>
        <end position="164"/>
    </location>
</feature>
<feature type="transmembrane region" description="Helical" evidence="6">
    <location>
        <begin position="34"/>
        <end position="55"/>
    </location>
</feature>